<evidence type="ECO:0000256" key="1">
    <source>
        <dbReference type="SAM" id="SignalP"/>
    </source>
</evidence>
<sequence length="60" mass="6911">MKHAELLLLFAIEIKGCRTLFEPCAARCRLFVRVTVERESEREKREVGEPKLGAMCVSFL</sequence>
<proteinExistence type="predicted"/>
<organism evidence="2 3">
    <name type="scientific">Daphnia magna</name>
    <dbReference type="NCBI Taxonomy" id="35525"/>
    <lineage>
        <taxon>Eukaryota</taxon>
        <taxon>Metazoa</taxon>
        <taxon>Ecdysozoa</taxon>
        <taxon>Arthropoda</taxon>
        <taxon>Crustacea</taxon>
        <taxon>Branchiopoda</taxon>
        <taxon>Diplostraca</taxon>
        <taxon>Cladocera</taxon>
        <taxon>Anomopoda</taxon>
        <taxon>Daphniidae</taxon>
        <taxon>Daphnia</taxon>
    </lineage>
</organism>
<name>A0ABQ9ZRL4_9CRUS</name>
<keyword evidence="1" id="KW-0732">Signal</keyword>
<protein>
    <submittedName>
        <fullName evidence="2">Uncharacterized protein</fullName>
    </submittedName>
</protein>
<evidence type="ECO:0000313" key="3">
    <source>
        <dbReference type="Proteomes" id="UP001234178"/>
    </source>
</evidence>
<evidence type="ECO:0000313" key="2">
    <source>
        <dbReference type="EMBL" id="KAK4015371.1"/>
    </source>
</evidence>
<accession>A0ABQ9ZRL4</accession>
<feature type="signal peptide" evidence="1">
    <location>
        <begin position="1"/>
        <end position="19"/>
    </location>
</feature>
<gene>
    <name evidence="2" type="ORF">OUZ56_030351</name>
</gene>
<feature type="chain" id="PRO_5045634596" evidence="1">
    <location>
        <begin position="20"/>
        <end position="60"/>
    </location>
</feature>
<comment type="caution">
    <text evidence="2">The sequence shown here is derived from an EMBL/GenBank/DDBJ whole genome shotgun (WGS) entry which is preliminary data.</text>
</comment>
<keyword evidence="3" id="KW-1185">Reference proteome</keyword>
<dbReference type="EMBL" id="JAOYFB010000005">
    <property type="protein sequence ID" value="KAK4015371.1"/>
    <property type="molecule type" value="Genomic_DNA"/>
</dbReference>
<reference evidence="2 3" key="1">
    <citation type="journal article" date="2023" name="Nucleic Acids Res.">
        <title>The hologenome of Daphnia magna reveals possible DNA methylation and microbiome-mediated evolution of the host genome.</title>
        <authorList>
            <person name="Chaturvedi A."/>
            <person name="Li X."/>
            <person name="Dhandapani V."/>
            <person name="Marshall H."/>
            <person name="Kissane S."/>
            <person name="Cuenca-Cambronero M."/>
            <person name="Asole G."/>
            <person name="Calvet F."/>
            <person name="Ruiz-Romero M."/>
            <person name="Marangio P."/>
            <person name="Guigo R."/>
            <person name="Rago D."/>
            <person name="Mirbahai L."/>
            <person name="Eastwood N."/>
            <person name="Colbourne J.K."/>
            <person name="Zhou J."/>
            <person name="Mallon E."/>
            <person name="Orsini L."/>
        </authorList>
    </citation>
    <scope>NUCLEOTIDE SEQUENCE [LARGE SCALE GENOMIC DNA]</scope>
    <source>
        <strain evidence="2">LRV0_1</strain>
    </source>
</reference>
<dbReference type="Proteomes" id="UP001234178">
    <property type="component" value="Unassembled WGS sequence"/>
</dbReference>